<dbReference type="OrthoDB" id="9803735at2"/>
<protein>
    <recommendedName>
        <fullName evidence="5">HTH lysR-type domain-containing protein</fullName>
    </recommendedName>
</protein>
<gene>
    <name evidence="6" type="ORF">FC83_GL001009</name>
</gene>
<dbReference type="InterPro" id="IPR005119">
    <property type="entry name" value="LysR_subst-bd"/>
</dbReference>
<dbReference type="Pfam" id="PF00126">
    <property type="entry name" value="HTH_1"/>
    <property type="match status" value="1"/>
</dbReference>
<dbReference type="Proteomes" id="UP000051236">
    <property type="component" value="Unassembled WGS sequence"/>
</dbReference>
<dbReference type="SUPFAM" id="SSF53850">
    <property type="entry name" value="Periplasmic binding protein-like II"/>
    <property type="match status" value="1"/>
</dbReference>
<keyword evidence="3" id="KW-0238">DNA-binding</keyword>
<keyword evidence="7" id="KW-1185">Reference proteome</keyword>
<dbReference type="GO" id="GO:0003677">
    <property type="term" value="F:DNA binding"/>
    <property type="evidence" value="ECO:0007669"/>
    <property type="project" value="UniProtKB-KW"/>
</dbReference>
<dbReference type="CDD" id="cd05466">
    <property type="entry name" value="PBP2_LTTR_substrate"/>
    <property type="match status" value="1"/>
</dbReference>
<comment type="similarity">
    <text evidence="1">Belongs to the LysR transcriptional regulatory family.</text>
</comment>
<reference evidence="6 7" key="1">
    <citation type="journal article" date="2015" name="Genome Announc.">
        <title>Expanding the biotechnology potential of lactobacilli through comparative genomics of 213 strains and associated genera.</title>
        <authorList>
            <person name="Sun Z."/>
            <person name="Harris H.M."/>
            <person name="McCann A."/>
            <person name="Guo C."/>
            <person name="Argimon S."/>
            <person name="Zhang W."/>
            <person name="Yang X."/>
            <person name="Jeffery I.B."/>
            <person name="Cooney J.C."/>
            <person name="Kagawa T.F."/>
            <person name="Liu W."/>
            <person name="Song Y."/>
            <person name="Salvetti E."/>
            <person name="Wrobel A."/>
            <person name="Rasinkangas P."/>
            <person name="Parkhill J."/>
            <person name="Rea M.C."/>
            <person name="O'Sullivan O."/>
            <person name="Ritari J."/>
            <person name="Douillard F.P."/>
            <person name="Paul Ross R."/>
            <person name="Yang R."/>
            <person name="Briner A.E."/>
            <person name="Felis G.E."/>
            <person name="de Vos W.M."/>
            <person name="Barrangou R."/>
            <person name="Klaenhammer T.R."/>
            <person name="Caufield P.W."/>
            <person name="Cui Y."/>
            <person name="Zhang H."/>
            <person name="O'Toole P.W."/>
        </authorList>
    </citation>
    <scope>NUCLEOTIDE SEQUENCE [LARGE SCALE GENOMIC DNA]</scope>
    <source>
        <strain evidence="6 7">DSM 18527</strain>
    </source>
</reference>
<dbReference type="PANTHER" id="PTHR30126">
    <property type="entry name" value="HTH-TYPE TRANSCRIPTIONAL REGULATOR"/>
    <property type="match status" value="1"/>
</dbReference>
<sequence length="303" mass="34498">MNKNLKDFLTSINKTHSISRAADELYVTQPYVSQTIHKYEIKFGTPLLQRNKDSTVLTYAGQRLLAYLIEQDKNYVHLEREMANIAKFKTGIIRLGTNHPLGRYFLPTILPEFHQLYPDLQVQFIETPTSKAAYLLDNDELDIFYGMGIEKKSITFQSLAASPVYLIISKQVDCYDPQLCGVITPLTNPQLLNNQEIIMTRSDSKFQQQVTHFITAQQLTLKTIAVVPDMDLATRIVSHQLGLTFTTMEALIDNNLLTAKNVNIYKVPETMLAIEKGISYKTEVTAPIQTMIELLLSYLKEDV</sequence>
<dbReference type="GO" id="GO:0003700">
    <property type="term" value="F:DNA-binding transcription factor activity"/>
    <property type="evidence" value="ECO:0007669"/>
    <property type="project" value="InterPro"/>
</dbReference>
<dbReference type="eggNOG" id="COG0583">
    <property type="taxonomic scope" value="Bacteria"/>
</dbReference>
<feature type="domain" description="HTH lysR-type" evidence="5">
    <location>
        <begin position="12"/>
        <end position="58"/>
    </location>
</feature>
<evidence type="ECO:0000313" key="7">
    <source>
        <dbReference type="Proteomes" id="UP000051236"/>
    </source>
</evidence>
<dbReference type="PROSITE" id="PS50931">
    <property type="entry name" value="HTH_LYSR"/>
    <property type="match status" value="1"/>
</dbReference>
<keyword evidence="4" id="KW-0804">Transcription</keyword>
<dbReference type="InterPro" id="IPR036388">
    <property type="entry name" value="WH-like_DNA-bd_sf"/>
</dbReference>
<dbReference type="InterPro" id="IPR000847">
    <property type="entry name" value="LysR_HTH_N"/>
</dbReference>
<dbReference type="STRING" id="1423734.FC83_GL001009"/>
<dbReference type="AlphaFoldDB" id="X0PUG9"/>
<dbReference type="Gene3D" id="1.10.10.10">
    <property type="entry name" value="Winged helix-like DNA-binding domain superfamily/Winged helix DNA-binding domain"/>
    <property type="match status" value="1"/>
</dbReference>
<keyword evidence="2" id="KW-0805">Transcription regulation</keyword>
<dbReference type="PANTHER" id="PTHR30126:SF96">
    <property type="entry name" value="TRANSCRIPTIONAL REGULATORY PROTEIN, LYSR FAMILY"/>
    <property type="match status" value="1"/>
</dbReference>
<dbReference type="EMBL" id="AZGA01000015">
    <property type="protein sequence ID" value="KRM35484.1"/>
    <property type="molecule type" value="Genomic_DNA"/>
</dbReference>
<comment type="caution">
    <text evidence="6">The sequence shown here is derived from an EMBL/GenBank/DDBJ whole genome shotgun (WGS) entry which is preliminary data.</text>
</comment>
<dbReference type="Gene3D" id="3.40.190.290">
    <property type="match status" value="1"/>
</dbReference>
<dbReference type="PATRIC" id="fig|1423734.3.peg.1023"/>
<dbReference type="InterPro" id="IPR036390">
    <property type="entry name" value="WH_DNA-bd_sf"/>
</dbReference>
<dbReference type="Pfam" id="PF03466">
    <property type="entry name" value="LysR_substrate"/>
    <property type="match status" value="1"/>
</dbReference>
<evidence type="ECO:0000256" key="2">
    <source>
        <dbReference type="ARBA" id="ARBA00023015"/>
    </source>
</evidence>
<evidence type="ECO:0000259" key="5">
    <source>
        <dbReference type="PROSITE" id="PS50931"/>
    </source>
</evidence>
<proteinExistence type="inferred from homology"/>
<evidence type="ECO:0000256" key="3">
    <source>
        <dbReference type="ARBA" id="ARBA00023125"/>
    </source>
</evidence>
<evidence type="ECO:0000313" key="6">
    <source>
        <dbReference type="EMBL" id="KRM35484.1"/>
    </source>
</evidence>
<evidence type="ECO:0000256" key="1">
    <source>
        <dbReference type="ARBA" id="ARBA00009437"/>
    </source>
</evidence>
<dbReference type="SUPFAM" id="SSF46785">
    <property type="entry name" value="Winged helix' DNA-binding domain"/>
    <property type="match status" value="1"/>
</dbReference>
<name>X0PUG9_9LACO</name>
<organism evidence="6 7">
    <name type="scientific">Agrilactobacillus composti DSM 18527 = JCM 14202</name>
    <dbReference type="NCBI Taxonomy" id="1423734"/>
    <lineage>
        <taxon>Bacteria</taxon>
        <taxon>Bacillati</taxon>
        <taxon>Bacillota</taxon>
        <taxon>Bacilli</taxon>
        <taxon>Lactobacillales</taxon>
        <taxon>Lactobacillaceae</taxon>
        <taxon>Agrilactobacillus</taxon>
    </lineage>
</organism>
<evidence type="ECO:0000256" key="4">
    <source>
        <dbReference type="ARBA" id="ARBA00023163"/>
    </source>
</evidence>
<dbReference type="RefSeq" id="WP_052004875.1">
    <property type="nucleotide sequence ID" value="NZ_AZGA01000015.1"/>
</dbReference>
<accession>X0PUG9</accession>